<dbReference type="EMBL" id="BGZK01001023">
    <property type="protein sequence ID" value="GBP68780.1"/>
    <property type="molecule type" value="Genomic_DNA"/>
</dbReference>
<gene>
    <name evidence="2" type="ORF">EVAR_83513_1</name>
</gene>
<name>A0A4C1XZW9_EUMVA</name>
<proteinExistence type="predicted"/>
<evidence type="ECO:0000313" key="3">
    <source>
        <dbReference type="Proteomes" id="UP000299102"/>
    </source>
</evidence>
<organism evidence="2 3">
    <name type="scientific">Eumeta variegata</name>
    <name type="common">Bagworm moth</name>
    <name type="synonym">Eumeta japonica</name>
    <dbReference type="NCBI Taxonomy" id="151549"/>
    <lineage>
        <taxon>Eukaryota</taxon>
        <taxon>Metazoa</taxon>
        <taxon>Ecdysozoa</taxon>
        <taxon>Arthropoda</taxon>
        <taxon>Hexapoda</taxon>
        <taxon>Insecta</taxon>
        <taxon>Pterygota</taxon>
        <taxon>Neoptera</taxon>
        <taxon>Endopterygota</taxon>
        <taxon>Lepidoptera</taxon>
        <taxon>Glossata</taxon>
        <taxon>Ditrysia</taxon>
        <taxon>Tineoidea</taxon>
        <taxon>Psychidae</taxon>
        <taxon>Oiketicinae</taxon>
        <taxon>Eumeta</taxon>
    </lineage>
</organism>
<accession>A0A4C1XZW9</accession>
<feature type="compositionally biased region" description="Basic residues" evidence="1">
    <location>
        <begin position="338"/>
        <end position="348"/>
    </location>
</feature>
<feature type="compositionally biased region" description="Polar residues" evidence="1">
    <location>
        <begin position="394"/>
        <end position="412"/>
    </location>
</feature>
<comment type="caution">
    <text evidence="2">The sequence shown here is derived from an EMBL/GenBank/DDBJ whole genome shotgun (WGS) entry which is preliminary data.</text>
</comment>
<keyword evidence="3" id="KW-1185">Reference proteome</keyword>
<evidence type="ECO:0000256" key="1">
    <source>
        <dbReference type="SAM" id="MobiDB-lite"/>
    </source>
</evidence>
<feature type="region of interest" description="Disordered" evidence="1">
    <location>
        <begin position="327"/>
        <end position="412"/>
    </location>
</feature>
<reference evidence="2 3" key="1">
    <citation type="journal article" date="2019" name="Commun. Biol.">
        <title>The bagworm genome reveals a unique fibroin gene that provides high tensile strength.</title>
        <authorList>
            <person name="Kono N."/>
            <person name="Nakamura H."/>
            <person name="Ohtoshi R."/>
            <person name="Tomita M."/>
            <person name="Numata K."/>
            <person name="Arakawa K."/>
        </authorList>
    </citation>
    <scope>NUCLEOTIDE SEQUENCE [LARGE SCALE GENOMIC DNA]</scope>
</reference>
<dbReference type="AlphaFoldDB" id="A0A4C1XZW9"/>
<evidence type="ECO:0000313" key="2">
    <source>
        <dbReference type="EMBL" id="GBP68780.1"/>
    </source>
</evidence>
<protein>
    <submittedName>
        <fullName evidence="2">Uncharacterized protein</fullName>
    </submittedName>
</protein>
<sequence>MTDVVTDAMTKSGTDNLTIQRTQPSGTALTPHAHYYVDIRNNGHPLPIESQVVGKTFREPDSIFEAIRRARGSCYKRAPEANIIRRTRPKFGLLLCASLDLADKRAHVGASVYWIVLGHRRFIIRLGISKSVDSPDSKYLGENPVTEWAIFGWDRLRDVNRIDYASYRSHNLNILQPFRDSFEPGAVRPSQNPSRTRPDSRSLSIIKPRKPVTTKVHFDTIPTSPNTIRILCSVTELQCLPSSNIIRPLKFIMTKERPETISISPNTAKIRIGNDSKTGSKIEKWVEKTIVNGKIGQQRKRPKLKSDYCIEGNRSARRTRRAAARRSGFSLYFSGSQRKPRNARRRRSERLPMHPFITSPTSLVTPLTRWQKKKQDDGDRSGGDYEDKGETIINRPTNYSSFRNPGATSESNQIAALTRQVQALAAKLDRDATEKKEDNPPA</sequence>
<dbReference type="Proteomes" id="UP000299102">
    <property type="component" value="Unassembled WGS sequence"/>
</dbReference>
<feature type="compositionally biased region" description="Basic and acidic residues" evidence="1">
    <location>
        <begin position="373"/>
        <end position="390"/>
    </location>
</feature>